<gene>
    <name evidence="1" type="primary">WBGene00280023</name>
</gene>
<keyword evidence="2" id="KW-1185">Reference proteome</keyword>
<evidence type="ECO:0000313" key="1">
    <source>
        <dbReference type="EnsemblMetazoa" id="PPA41654.1"/>
    </source>
</evidence>
<protein>
    <submittedName>
        <fullName evidence="1">G protein-coupled receptor</fullName>
    </submittedName>
</protein>
<accession>A0A2A6CKQ8</accession>
<reference evidence="1" key="2">
    <citation type="submission" date="2022-06" db="UniProtKB">
        <authorList>
            <consortium name="EnsemblMetazoa"/>
        </authorList>
    </citation>
    <scope>IDENTIFICATION</scope>
    <source>
        <strain evidence="1">PS312</strain>
    </source>
</reference>
<dbReference type="EnsemblMetazoa" id="PPA41654.1">
    <property type="protein sequence ID" value="PPA41654.1"/>
    <property type="gene ID" value="WBGene00280023"/>
</dbReference>
<name>A0A2A6CKQ8_PRIPA</name>
<evidence type="ECO:0000313" key="2">
    <source>
        <dbReference type="Proteomes" id="UP000005239"/>
    </source>
</evidence>
<organism evidence="1 2">
    <name type="scientific">Pristionchus pacificus</name>
    <name type="common">Parasitic nematode worm</name>
    <dbReference type="NCBI Taxonomy" id="54126"/>
    <lineage>
        <taxon>Eukaryota</taxon>
        <taxon>Metazoa</taxon>
        <taxon>Ecdysozoa</taxon>
        <taxon>Nematoda</taxon>
        <taxon>Chromadorea</taxon>
        <taxon>Rhabditida</taxon>
        <taxon>Rhabditina</taxon>
        <taxon>Diplogasteromorpha</taxon>
        <taxon>Diplogasteroidea</taxon>
        <taxon>Neodiplogasteridae</taxon>
        <taxon>Pristionchus</taxon>
    </lineage>
</organism>
<dbReference type="AlphaFoldDB" id="A0A2A6CKQ8"/>
<dbReference type="PANTHER" id="PTHR22943">
    <property type="entry name" value="7-TRANSMEMBRANE DOMAIN RECEPTOR C.ELEGANS"/>
    <property type="match status" value="1"/>
</dbReference>
<dbReference type="Pfam" id="PF10326">
    <property type="entry name" value="7TM_GPCR_Str"/>
    <property type="match status" value="1"/>
</dbReference>
<dbReference type="InterPro" id="IPR019428">
    <property type="entry name" value="7TM_GPCR_serpentine_rcpt_Str"/>
</dbReference>
<dbReference type="Proteomes" id="UP000005239">
    <property type="component" value="Unassembled WGS sequence"/>
</dbReference>
<accession>A0A8R1UW07</accession>
<dbReference type="PANTHER" id="PTHR22943:SF248">
    <property type="entry name" value="SEVEN TM RECEPTOR"/>
    <property type="match status" value="1"/>
</dbReference>
<sequence length="296" mass="33378">MDLRGSIPLLLLVLHNRRIRVLLFILYTTKIGPYVYLLAVFAVCDIFTSCAHSAFQPIVHMTYAGFYFFPRHGKIGNHNIMYEQLETPTLGISRRSDQHSVHFREIAPIEIEEIYGIDLRDSNRGFTVLAVRRPDIITGSLRWHWSSVIGISMLIGMFLCTASVILYCMWQTNNITKLVTSTNDCLMIPNTQIITAIPVIFSYAPLSVILLFPTVTGISLGAFGNVLFTLTSIFPSIDALFVLFFIKALRNATIRLLHLPIKIYDASIAEATTDFTTMIEVLPKSQVNTTTAIRDR</sequence>
<reference evidence="2" key="1">
    <citation type="journal article" date="2008" name="Nat. Genet.">
        <title>The Pristionchus pacificus genome provides a unique perspective on nematode lifestyle and parasitism.</title>
        <authorList>
            <person name="Dieterich C."/>
            <person name="Clifton S.W."/>
            <person name="Schuster L.N."/>
            <person name="Chinwalla A."/>
            <person name="Delehaunty K."/>
            <person name="Dinkelacker I."/>
            <person name="Fulton L."/>
            <person name="Fulton R."/>
            <person name="Godfrey J."/>
            <person name="Minx P."/>
            <person name="Mitreva M."/>
            <person name="Roeseler W."/>
            <person name="Tian H."/>
            <person name="Witte H."/>
            <person name="Yang S.P."/>
            <person name="Wilson R.K."/>
            <person name="Sommer R.J."/>
        </authorList>
    </citation>
    <scope>NUCLEOTIDE SEQUENCE [LARGE SCALE GENOMIC DNA]</scope>
    <source>
        <strain evidence="2">PS312</strain>
    </source>
</reference>
<proteinExistence type="predicted"/>